<dbReference type="InterPro" id="IPR029071">
    <property type="entry name" value="Ubiquitin-like_domsf"/>
</dbReference>
<evidence type="ECO:0000313" key="4">
    <source>
        <dbReference type="EMBL" id="CAF3533529.1"/>
    </source>
</evidence>
<organism evidence="3 6">
    <name type="scientific">Didymodactylos carnosus</name>
    <dbReference type="NCBI Taxonomy" id="1234261"/>
    <lineage>
        <taxon>Eukaryota</taxon>
        <taxon>Metazoa</taxon>
        <taxon>Spiralia</taxon>
        <taxon>Gnathifera</taxon>
        <taxon>Rotifera</taxon>
        <taxon>Eurotatoria</taxon>
        <taxon>Bdelloidea</taxon>
        <taxon>Philodinida</taxon>
        <taxon>Philodinidae</taxon>
        <taxon>Didymodactylos</taxon>
    </lineage>
</organism>
<evidence type="ECO:0000313" key="5">
    <source>
        <dbReference type="EMBL" id="CAF3708099.1"/>
    </source>
</evidence>
<gene>
    <name evidence="3" type="ORF">GPM918_LOCUS10130</name>
    <name evidence="2" type="ORF">OVA965_LOCUS2203</name>
    <name evidence="5" type="ORF">SRO942_LOCUS10131</name>
    <name evidence="4" type="ORF">TMI583_LOCUS2203</name>
</gene>
<name>A0A814BL44_9BILA</name>
<accession>A0A814BL44</accession>
<comment type="caution">
    <text evidence="3">The sequence shown here is derived from an EMBL/GenBank/DDBJ whole genome shotgun (WGS) entry which is preliminary data.</text>
</comment>
<dbReference type="SUPFAM" id="SSF54236">
    <property type="entry name" value="Ubiquitin-like"/>
    <property type="match status" value="1"/>
</dbReference>
<dbReference type="AlphaFoldDB" id="A0A814BL44"/>
<feature type="region of interest" description="Disordered" evidence="1">
    <location>
        <begin position="799"/>
        <end position="829"/>
    </location>
</feature>
<dbReference type="EMBL" id="CAJOBC010001962">
    <property type="protein sequence ID" value="CAF3708099.1"/>
    <property type="molecule type" value="Genomic_DNA"/>
</dbReference>
<feature type="region of interest" description="Disordered" evidence="1">
    <location>
        <begin position="689"/>
        <end position="709"/>
    </location>
</feature>
<feature type="region of interest" description="Disordered" evidence="1">
    <location>
        <begin position="933"/>
        <end position="953"/>
    </location>
</feature>
<evidence type="ECO:0000256" key="1">
    <source>
        <dbReference type="SAM" id="MobiDB-lite"/>
    </source>
</evidence>
<evidence type="ECO:0008006" key="7">
    <source>
        <dbReference type="Google" id="ProtNLM"/>
    </source>
</evidence>
<keyword evidence="6" id="KW-1185">Reference proteome</keyword>
<protein>
    <recommendedName>
        <fullName evidence="7">Ubiquitin-like domain-containing protein</fullName>
    </recommendedName>
</protein>
<dbReference type="EMBL" id="CAJOBA010000455">
    <property type="protein sequence ID" value="CAF3533529.1"/>
    <property type="molecule type" value="Genomic_DNA"/>
</dbReference>
<dbReference type="Proteomes" id="UP000677228">
    <property type="component" value="Unassembled WGS sequence"/>
</dbReference>
<dbReference type="OrthoDB" id="8856820at2759"/>
<feature type="region of interest" description="Disordered" evidence="1">
    <location>
        <begin position="622"/>
        <end position="642"/>
    </location>
</feature>
<dbReference type="InterPro" id="IPR042788">
    <property type="entry name" value="ANKUB1"/>
</dbReference>
<dbReference type="Proteomes" id="UP000682733">
    <property type="component" value="Unassembled WGS sequence"/>
</dbReference>
<feature type="compositionally biased region" description="Low complexity" evidence="1">
    <location>
        <begin position="811"/>
        <end position="820"/>
    </location>
</feature>
<evidence type="ECO:0000313" key="2">
    <source>
        <dbReference type="EMBL" id="CAF0754445.1"/>
    </source>
</evidence>
<dbReference type="EMBL" id="CAJNOK010000455">
    <property type="protein sequence ID" value="CAF0754445.1"/>
    <property type="molecule type" value="Genomic_DNA"/>
</dbReference>
<dbReference type="Proteomes" id="UP000681722">
    <property type="component" value="Unassembled WGS sequence"/>
</dbReference>
<dbReference type="EMBL" id="CAJNOQ010001962">
    <property type="protein sequence ID" value="CAF0930026.1"/>
    <property type="molecule type" value="Genomic_DNA"/>
</dbReference>
<feature type="compositionally biased region" description="Polar residues" evidence="1">
    <location>
        <begin position="939"/>
        <end position="953"/>
    </location>
</feature>
<dbReference type="Proteomes" id="UP000663829">
    <property type="component" value="Unassembled WGS sequence"/>
</dbReference>
<dbReference type="PANTHER" id="PTHR46885:SF1">
    <property type="entry name" value="PROTEIN ANKUB1"/>
    <property type="match status" value="1"/>
</dbReference>
<proteinExistence type="predicted"/>
<evidence type="ECO:0000313" key="3">
    <source>
        <dbReference type="EMBL" id="CAF0930026.1"/>
    </source>
</evidence>
<evidence type="ECO:0000313" key="6">
    <source>
        <dbReference type="Proteomes" id="UP000663829"/>
    </source>
</evidence>
<sequence>MWQILFYGRSVTFVEDVRLSEENILEVCKNLNIQISNLQITYIESTNDDKPLHRPPRPIEDEMRYFIYYPPTKSIRQIDVTDTVRVQDIIKQVQHEFHLTAQGSGPSETSIVLNYNGSDLKPKWAVGDLGIPSGAIIRCLYREQKAADLYIYCAFNQQTIKIFDSTLTLETTIGTIRKKLSDTLGLPLSTFCLESRDGRVRYYDHMKLISYDIKLNGRVYLKVWKGFEKFLTNCLKGFHDTYAQDDLTRQYQLQIALHIAAFYGHMELATSAMQMGARSDRPVGEHPSRQWSSVLTDKILPEIQKCPFHIAIERAHVKIVDLFVRHNILCTQVRHPINDYLPYRLALTLSSQSKVKDERQRYSEIYFYLDDKQFNLRIPLNSNGEHVQAALGSSTSVSVVTHHSQHHVLISLPLYCKIIKWYERARESAWKKNGGNFYSNPLSKRIYPKTGLLGYKVLIDGYNNTFDGVQEQYLQQKPNSAKHSGGIDYIDRYFGKDIYEKEKYLQKKTYMKQFGVEDKHRKGNLAPTITDQRRFATSKRQMPYTSKIDQDKTSKVNTNKSTVVQPPLEGLSSSSEFLQQQSRDWQVMSNQKLTLLPATINESAIQLSNALKHLATRKSAKKVNTNNKDTDEKASTVVSSVTTDPSTITHLTTSTVTQGQATKGKEDTTHREPYRKPATTMSVYSTIKPGASEGKKRHSLSTIRQPPPDPFKHLLSTFPVITDHKPPSLSPTSSISHKIQAVVQTNSDIDTQQPLLDDEPTRLMSAANAYTLAASKAALKTKLESKQRLISNRQEEKKSRFLTADHEESEITTQISSQTTKMTGSDSKIDDNEQDLLLDVDNYIPLSDHSTGTRQRPIKSRLDVEIHRSTVQPYQRYSSATARDTAITCLKEAAYFKRKSWLKQVEISKEMVRHKVKRRIRRANETLFSHIDEDDDNEITNQPSGTSGAKTTSIAASSNAKMNSLFGNKFLPIATSRQFAVKIA</sequence>
<reference evidence="3" key="1">
    <citation type="submission" date="2021-02" db="EMBL/GenBank/DDBJ databases">
        <authorList>
            <person name="Nowell W R."/>
        </authorList>
    </citation>
    <scope>NUCLEOTIDE SEQUENCE</scope>
</reference>
<dbReference type="PANTHER" id="PTHR46885">
    <property type="entry name" value="PROTEIN ANKUB1"/>
    <property type="match status" value="1"/>
</dbReference>